<protein>
    <submittedName>
        <fullName evidence="1">Uncharacterized protein</fullName>
    </submittedName>
</protein>
<evidence type="ECO:0000313" key="1">
    <source>
        <dbReference type="EMBL" id="OIW27311.1"/>
    </source>
</evidence>
<gene>
    <name evidence="1" type="ORF">CONLIGDRAFT_633654</name>
</gene>
<dbReference type="InParanoid" id="A0A1J7IHU8"/>
<proteinExistence type="predicted"/>
<evidence type="ECO:0000313" key="2">
    <source>
        <dbReference type="Proteomes" id="UP000182658"/>
    </source>
</evidence>
<organism evidence="1 2">
    <name type="scientific">Coniochaeta ligniaria NRRL 30616</name>
    <dbReference type="NCBI Taxonomy" id="1408157"/>
    <lineage>
        <taxon>Eukaryota</taxon>
        <taxon>Fungi</taxon>
        <taxon>Dikarya</taxon>
        <taxon>Ascomycota</taxon>
        <taxon>Pezizomycotina</taxon>
        <taxon>Sordariomycetes</taxon>
        <taxon>Sordariomycetidae</taxon>
        <taxon>Coniochaetales</taxon>
        <taxon>Coniochaetaceae</taxon>
        <taxon>Coniochaeta</taxon>
    </lineage>
</organism>
<dbReference type="EMBL" id="KV875099">
    <property type="protein sequence ID" value="OIW27311.1"/>
    <property type="molecule type" value="Genomic_DNA"/>
</dbReference>
<sequence length="65" mass="7137">MLDSIVSADCRTTASILLTRSCGEFKPTQAPPCPITPYSHPRPYPYAHYTSTHATLTSISASHTW</sequence>
<dbReference type="Proteomes" id="UP000182658">
    <property type="component" value="Unassembled WGS sequence"/>
</dbReference>
<reference evidence="1 2" key="1">
    <citation type="submission" date="2016-10" db="EMBL/GenBank/DDBJ databases">
        <title>Draft genome sequence of Coniochaeta ligniaria NRRL30616, a lignocellulolytic fungus for bioabatement of inhibitors in plant biomass hydrolysates.</title>
        <authorList>
            <consortium name="DOE Joint Genome Institute"/>
            <person name="Jimenez D.J."/>
            <person name="Hector R.E."/>
            <person name="Riley R."/>
            <person name="Sun H."/>
            <person name="Grigoriev I.V."/>
            <person name="Van Elsas J.D."/>
            <person name="Nichols N.N."/>
        </authorList>
    </citation>
    <scope>NUCLEOTIDE SEQUENCE [LARGE SCALE GENOMIC DNA]</scope>
    <source>
        <strain evidence="1 2">NRRL 30616</strain>
    </source>
</reference>
<accession>A0A1J7IHU8</accession>
<dbReference type="AlphaFoldDB" id="A0A1J7IHU8"/>
<name>A0A1J7IHU8_9PEZI</name>
<keyword evidence="2" id="KW-1185">Reference proteome</keyword>